<dbReference type="EMBL" id="JAAIWN010000001">
    <property type="protein sequence ID" value="NEY79934.1"/>
    <property type="molecule type" value="Genomic_DNA"/>
</dbReference>
<evidence type="ECO:0000313" key="2">
    <source>
        <dbReference type="EMBL" id="MBA4535558.1"/>
    </source>
</evidence>
<dbReference type="EMBL" id="JACEIO010000001">
    <property type="protein sequence ID" value="MBA4535558.1"/>
    <property type="molecule type" value="Genomic_DNA"/>
</dbReference>
<accession>A0A6B3VWZ6</accession>
<reference evidence="3 4" key="1">
    <citation type="submission" date="2020-02" db="EMBL/GenBank/DDBJ databases">
        <title>Bacillus aquiflavi sp. nov., isolated from yellow water of strong flavor Chinese baijiu in Yibin region of China.</title>
        <authorList>
            <person name="Xie J."/>
        </authorList>
    </citation>
    <scope>NUCLEOTIDE SEQUENCE [LARGE SCALE GENOMIC DNA]</scope>
    <source>
        <strain evidence="3 4">3H-10</strain>
    </source>
</reference>
<dbReference type="Proteomes" id="UP000472971">
    <property type="component" value="Unassembled WGS sequence"/>
</dbReference>
<keyword evidence="1" id="KW-0175">Coiled coil</keyword>
<feature type="coiled-coil region" evidence="1">
    <location>
        <begin position="113"/>
        <end position="140"/>
    </location>
</feature>
<sequence>MGYAEMLSQIYGTISSRSADINEKIERLRQAKRKIEQEQNTSLGEIKKIKQPELANSWKGERAISFNESRLEAFKVINEIINDDYDDYKQEISLKMGLLTAEKGVLDMASGLANEASNLLSKGEEALEELSNKINEIKRRLA</sequence>
<comment type="caution">
    <text evidence="3">The sequence shown here is derived from an EMBL/GenBank/DDBJ whole genome shotgun (WGS) entry which is preliminary data.</text>
</comment>
<name>A0A6B3VWZ6_9BACI</name>
<reference evidence="2 5" key="2">
    <citation type="submission" date="2020-07" db="EMBL/GenBank/DDBJ databases">
        <authorList>
            <person name="Feng H."/>
        </authorList>
    </citation>
    <scope>NUCLEOTIDE SEQUENCE [LARGE SCALE GENOMIC DNA]</scope>
    <source>
        <strain evidence="5">s-12</strain>
        <strain evidence="2">S-12</strain>
    </source>
</reference>
<evidence type="ECO:0000313" key="4">
    <source>
        <dbReference type="Proteomes" id="UP000472971"/>
    </source>
</evidence>
<dbReference type="Proteomes" id="UP000570010">
    <property type="component" value="Unassembled WGS sequence"/>
</dbReference>
<proteinExistence type="predicted"/>
<protein>
    <submittedName>
        <fullName evidence="3">DUF5082 domain-containing protein</fullName>
    </submittedName>
</protein>
<evidence type="ECO:0000313" key="3">
    <source>
        <dbReference type="EMBL" id="NEY79934.1"/>
    </source>
</evidence>
<gene>
    <name evidence="3" type="ORF">G4D64_00040</name>
    <name evidence="2" type="ORF">H1Z61_00040</name>
</gene>
<dbReference type="AlphaFoldDB" id="A0A6B3VWZ6"/>
<organism evidence="3 4">
    <name type="scientific">Bacillus aquiflavi</name>
    <dbReference type="NCBI Taxonomy" id="2672567"/>
    <lineage>
        <taxon>Bacteria</taxon>
        <taxon>Bacillati</taxon>
        <taxon>Bacillota</taxon>
        <taxon>Bacilli</taxon>
        <taxon>Bacillales</taxon>
        <taxon>Bacillaceae</taxon>
        <taxon>Bacillus</taxon>
    </lineage>
</organism>
<evidence type="ECO:0000313" key="5">
    <source>
        <dbReference type="Proteomes" id="UP000570010"/>
    </source>
</evidence>
<evidence type="ECO:0000256" key="1">
    <source>
        <dbReference type="SAM" id="Coils"/>
    </source>
</evidence>
<dbReference type="RefSeq" id="WP_163238801.1">
    <property type="nucleotide sequence ID" value="NZ_CP082780.1"/>
</dbReference>
<keyword evidence="4" id="KW-1185">Reference proteome</keyword>